<dbReference type="RefSeq" id="WP_223203468.1">
    <property type="nucleotide sequence ID" value="NZ_BAABBJ010000009.1"/>
</dbReference>
<comment type="caution">
    <text evidence="2">The sequence shown here is derived from an EMBL/GenBank/DDBJ whole genome shotgun (WGS) entry which is preliminary data.</text>
</comment>
<dbReference type="InterPro" id="IPR018720">
    <property type="entry name" value="DUF2249"/>
</dbReference>
<sequence length="103" mass="10895">MPTEPVEILTTAPHAEPAAHTCDCGGHDEADPVLDVRTIPHAIRHATVFGAYGAIPAGGSLVLVAPHAPLPLIAQLEAREPVTVTWLEEGPEAWTVRLTRPEA</sequence>
<dbReference type="Pfam" id="PF10006">
    <property type="entry name" value="DUF2249"/>
    <property type="match status" value="1"/>
</dbReference>
<organism evidence="2 3">
    <name type="scientific">Cellulomonas soli</name>
    <dbReference type="NCBI Taxonomy" id="931535"/>
    <lineage>
        <taxon>Bacteria</taxon>
        <taxon>Bacillati</taxon>
        <taxon>Actinomycetota</taxon>
        <taxon>Actinomycetes</taxon>
        <taxon>Micrococcales</taxon>
        <taxon>Cellulomonadaceae</taxon>
        <taxon>Cellulomonas</taxon>
    </lineage>
</organism>
<reference evidence="2 3" key="1">
    <citation type="submission" date="2019-07" db="EMBL/GenBank/DDBJ databases">
        <title>Whole genome shotgun sequence of Cellulomonas soli NBRC 109434.</title>
        <authorList>
            <person name="Hosoyama A."/>
            <person name="Uohara A."/>
            <person name="Ohji S."/>
            <person name="Ichikawa N."/>
        </authorList>
    </citation>
    <scope>NUCLEOTIDE SEQUENCE [LARGE SCALE GENOMIC DNA]</scope>
    <source>
        <strain evidence="2 3">NBRC 109434</strain>
    </source>
</reference>
<gene>
    <name evidence="2" type="ORF">CSO01_10580</name>
</gene>
<dbReference type="Proteomes" id="UP000321798">
    <property type="component" value="Unassembled WGS sequence"/>
</dbReference>
<keyword evidence="3" id="KW-1185">Reference proteome</keyword>
<evidence type="ECO:0000313" key="3">
    <source>
        <dbReference type="Proteomes" id="UP000321798"/>
    </source>
</evidence>
<evidence type="ECO:0000259" key="1">
    <source>
        <dbReference type="Pfam" id="PF10006"/>
    </source>
</evidence>
<feature type="domain" description="DUF2249" evidence="1">
    <location>
        <begin position="33"/>
        <end position="100"/>
    </location>
</feature>
<name>A0A512PAV7_9CELL</name>
<protein>
    <recommendedName>
        <fullName evidence="1">DUF2249 domain-containing protein</fullName>
    </recommendedName>
</protein>
<proteinExistence type="predicted"/>
<dbReference type="EMBL" id="BKAL01000003">
    <property type="protein sequence ID" value="GEP68343.1"/>
    <property type="molecule type" value="Genomic_DNA"/>
</dbReference>
<evidence type="ECO:0000313" key="2">
    <source>
        <dbReference type="EMBL" id="GEP68343.1"/>
    </source>
</evidence>
<dbReference type="AlphaFoldDB" id="A0A512PAV7"/>
<accession>A0A512PAV7</accession>